<evidence type="ECO:0000256" key="1">
    <source>
        <dbReference type="SAM" id="Phobius"/>
    </source>
</evidence>
<sequence length="336" mass="37086">MNLKTFQGYLNSRGYKILDKIAYGVENDYPTAVQFNANKQWKVIMSAPVTEWKALVKDLKSELGKKYYFMYENGHLCFTLVLKDADYQQAFQGAVNAVTEALRRRSVAPSKNCPVCGNSGCDILVAYKGGYEAAHRSCMEQVVSHVKNKAQKSVSEGNYFTGIIGGILGAIVGVLPSFLSVVLVEKIYALLFALIPLCIYYGYKLLKGKMNKVVIVLTVILSVLSVYMIEMLLLAYYIVAEGFLISEAIQIVWASLLEPSVWTAMTMDALTSFLFVALGIWIAWGRISRTAGTEVKTMDQVMATVTPYGTTDGFSDYAAFTSEDRGEKDPADGVSL</sequence>
<keyword evidence="3" id="KW-1185">Reference proteome</keyword>
<evidence type="ECO:0000313" key="2">
    <source>
        <dbReference type="EMBL" id="MBU9735938.1"/>
    </source>
</evidence>
<reference evidence="2" key="1">
    <citation type="submission" date="2021-06" db="EMBL/GenBank/DDBJ databases">
        <title>Description of novel taxa of the family Lachnospiraceae.</title>
        <authorList>
            <person name="Chaplin A.V."/>
            <person name="Sokolova S.R."/>
            <person name="Pikina A.P."/>
            <person name="Korzhanova M."/>
            <person name="Belova V."/>
            <person name="Korostin D."/>
            <person name="Efimov B.A."/>
        </authorList>
    </citation>
    <scope>NUCLEOTIDE SEQUENCE</scope>
    <source>
        <strain evidence="2">ASD5720</strain>
    </source>
</reference>
<evidence type="ECO:0000313" key="3">
    <source>
        <dbReference type="Proteomes" id="UP000712157"/>
    </source>
</evidence>
<keyword evidence="1" id="KW-0472">Membrane</keyword>
<protein>
    <submittedName>
        <fullName evidence="2">Uncharacterized protein</fullName>
    </submittedName>
</protein>
<dbReference type="EMBL" id="JAHQCW010000006">
    <property type="protein sequence ID" value="MBU9735938.1"/>
    <property type="molecule type" value="Genomic_DNA"/>
</dbReference>
<keyword evidence="1" id="KW-1133">Transmembrane helix</keyword>
<feature type="transmembrane region" description="Helical" evidence="1">
    <location>
        <begin position="213"/>
        <end position="239"/>
    </location>
</feature>
<feature type="transmembrane region" description="Helical" evidence="1">
    <location>
        <begin position="259"/>
        <end position="284"/>
    </location>
</feature>
<organism evidence="2 3">
    <name type="scientific">Diplocloster agilis</name>
    <dbReference type="NCBI Taxonomy" id="2850323"/>
    <lineage>
        <taxon>Bacteria</taxon>
        <taxon>Bacillati</taxon>
        <taxon>Bacillota</taxon>
        <taxon>Clostridia</taxon>
        <taxon>Lachnospirales</taxon>
        <taxon>Lachnospiraceae</taxon>
        <taxon>Diplocloster</taxon>
    </lineage>
</organism>
<dbReference type="Proteomes" id="UP000712157">
    <property type="component" value="Unassembled WGS sequence"/>
</dbReference>
<keyword evidence="1" id="KW-0812">Transmembrane</keyword>
<feature type="transmembrane region" description="Helical" evidence="1">
    <location>
        <begin position="187"/>
        <end position="206"/>
    </location>
</feature>
<dbReference type="RefSeq" id="WP_238720937.1">
    <property type="nucleotide sequence ID" value="NZ_JAHQCW010000006.1"/>
</dbReference>
<gene>
    <name evidence="2" type="ORF">KTH89_05270</name>
</gene>
<proteinExistence type="predicted"/>
<feature type="transmembrane region" description="Helical" evidence="1">
    <location>
        <begin position="159"/>
        <end position="181"/>
    </location>
</feature>
<comment type="caution">
    <text evidence="2">The sequence shown here is derived from an EMBL/GenBank/DDBJ whole genome shotgun (WGS) entry which is preliminary data.</text>
</comment>
<dbReference type="AlphaFoldDB" id="A0A949JVJ8"/>
<accession>A0A949JVJ8</accession>
<name>A0A949JVJ8_9FIRM</name>